<dbReference type="Proteomes" id="UP000729402">
    <property type="component" value="Unassembled WGS sequence"/>
</dbReference>
<evidence type="ECO:0000313" key="1">
    <source>
        <dbReference type="EMBL" id="KAG8083188.1"/>
    </source>
</evidence>
<gene>
    <name evidence="1" type="ORF">GUJ93_ZPchr0015g6903</name>
</gene>
<accession>A0A8J5SYG3</accession>
<comment type="caution">
    <text evidence="1">The sequence shown here is derived from an EMBL/GenBank/DDBJ whole genome shotgun (WGS) entry which is preliminary data.</text>
</comment>
<reference evidence="1" key="1">
    <citation type="journal article" date="2021" name="bioRxiv">
        <title>Whole Genome Assembly and Annotation of Northern Wild Rice, Zizania palustris L., Supports a Whole Genome Duplication in the Zizania Genus.</title>
        <authorList>
            <person name="Haas M."/>
            <person name="Kono T."/>
            <person name="Macchietto M."/>
            <person name="Millas R."/>
            <person name="McGilp L."/>
            <person name="Shao M."/>
            <person name="Duquette J."/>
            <person name="Hirsch C.N."/>
            <person name="Kimball J."/>
        </authorList>
    </citation>
    <scope>NUCLEOTIDE SEQUENCE</scope>
    <source>
        <tissue evidence="1">Fresh leaf tissue</tissue>
    </source>
</reference>
<organism evidence="1 2">
    <name type="scientific">Zizania palustris</name>
    <name type="common">Northern wild rice</name>
    <dbReference type="NCBI Taxonomy" id="103762"/>
    <lineage>
        <taxon>Eukaryota</taxon>
        <taxon>Viridiplantae</taxon>
        <taxon>Streptophyta</taxon>
        <taxon>Embryophyta</taxon>
        <taxon>Tracheophyta</taxon>
        <taxon>Spermatophyta</taxon>
        <taxon>Magnoliopsida</taxon>
        <taxon>Liliopsida</taxon>
        <taxon>Poales</taxon>
        <taxon>Poaceae</taxon>
        <taxon>BOP clade</taxon>
        <taxon>Oryzoideae</taxon>
        <taxon>Oryzeae</taxon>
        <taxon>Zizaniinae</taxon>
        <taxon>Zizania</taxon>
    </lineage>
</organism>
<evidence type="ECO:0000313" key="2">
    <source>
        <dbReference type="Proteomes" id="UP000729402"/>
    </source>
</evidence>
<proteinExistence type="predicted"/>
<keyword evidence="2" id="KW-1185">Reference proteome</keyword>
<reference evidence="1" key="2">
    <citation type="submission" date="2021-02" db="EMBL/GenBank/DDBJ databases">
        <authorList>
            <person name="Kimball J.A."/>
            <person name="Haas M.W."/>
            <person name="Macchietto M."/>
            <person name="Kono T."/>
            <person name="Duquette J."/>
            <person name="Shao M."/>
        </authorList>
    </citation>
    <scope>NUCLEOTIDE SEQUENCE</scope>
    <source>
        <tissue evidence="1">Fresh leaf tissue</tissue>
    </source>
</reference>
<dbReference type="EMBL" id="JAAALK010000085">
    <property type="protein sequence ID" value="KAG8083188.1"/>
    <property type="molecule type" value="Genomic_DNA"/>
</dbReference>
<name>A0A8J5SYG3_ZIZPA</name>
<sequence>MRTGLRALLESLADKNQEVGSFELVSILSEASGSELDLGLERDTLQGVLEYFGMVCPSSSSAANEPLDQKLKMIQAATKMMKGSRTRYGEIFGQVAGIGVLQHLEAIGVSISPVKGSTPASFADKGLLRPSLDVALAWEAFQATWKADMKL</sequence>
<dbReference type="AlphaFoldDB" id="A0A8J5SYG3"/>
<protein>
    <submittedName>
        <fullName evidence="1">Uncharacterized protein</fullName>
    </submittedName>
</protein>